<evidence type="ECO:0000313" key="3">
    <source>
        <dbReference type="EMBL" id="CAH6254261.1"/>
    </source>
</evidence>
<feature type="signal peptide" evidence="1">
    <location>
        <begin position="1"/>
        <end position="20"/>
    </location>
</feature>
<geneLocation type="plasmid" evidence="3 4">
    <name>P1</name>
</geneLocation>
<sequence>MRDCLIAVFLLAGLSPLSQAKDLGTWGDTWPVAEQSFLALIQTRLATMMNDGTLSALQHQFAQRVEAHALRPVPVAGLKADSREHVSWYDPTFIAEQDIADTQHHIFVHQGDRINPLDTFSLNLTLYFIDGDDKRQIAWMKVQKPSTPHYKIILVNGNVREASDSLASRVYFDQQGVISRRLQLTYIPARVVQDGRRLKITSAALPHE</sequence>
<evidence type="ECO:0000256" key="1">
    <source>
        <dbReference type="SAM" id="SignalP"/>
    </source>
</evidence>
<dbReference type="AlphaFoldDB" id="A0A9P0YDN1"/>
<dbReference type="Pfam" id="PF12477">
    <property type="entry name" value="TraW_N"/>
    <property type="match status" value="1"/>
</dbReference>
<keyword evidence="3" id="KW-0614">Plasmid</keyword>
<dbReference type="Proteomes" id="UP000789617">
    <property type="component" value="Plasmid P1"/>
</dbReference>
<organism evidence="3 4">
    <name type="scientific">Klebsiella variicola</name>
    <dbReference type="NCBI Taxonomy" id="244366"/>
    <lineage>
        <taxon>Bacteria</taxon>
        <taxon>Pseudomonadati</taxon>
        <taxon>Pseudomonadota</taxon>
        <taxon>Gammaproteobacteria</taxon>
        <taxon>Enterobacterales</taxon>
        <taxon>Enterobacteriaceae</taxon>
        <taxon>Klebsiella/Raoultella group</taxon>
        <taxon>Klebsiella</taxon>
        <taxon>Klebsiella pneumoniae complex</taxon>
    </lineage>
</organism>
<keyword evidence="4" id="KW-1185">Reference proteome</keyword>
<keyword evidence="1" id="KW-0732">Signal</keyword>
<protein>
    <recommendedName>
        <fullName evidence="2">Type-F conjugative transfer system protein TraW N-terminal domain-containing protein</fullName>
    </recommendedName>
</protein>
<reference evidence="3" key="1">
    <citation type="submission" date="2022-05" db="EMBL/GenBank/DDBJ databases">
        <authorList>
            <person name="Alioto T."/>
            <person name="Alioto T."/>
            <person name="Gomez Garrido J."/>
        </authorList>
    </citation>
    <scope>NUCLEOTIDE SEQUENCE</scope>
    <source>
        <strain evidence="3">0</strain>
        <plasmid evidence="3">P1</plasmid>
    </source>
</reference>
<proteinExistence type="predicted"/>
<dbReference type="EMBL" id="OW969750">
    <property type="protein sequence ID" value="CAH6254261.1"/>
    <property type="molecule type" value="Genomic_DNA"/>
</dbReference>
<gene>
    <name evidence="3" type="ORF">AN2335V1_4897</name>
</gene>
<name>A0A9P0YDN1_KLEVA</name>
<dbReference type="InterPro" id="IPR025864">
    <property type="entry name" value="TraW_N_dom"/>
</dbReference>
<dbReference type="NCBIfam" id="TIGR02743">
    <property type="entry name" value="TraW"/>
    <property type="match status" value="1"/>
</dbReference>
<evidence type="ECO:0000313" key="4">
    <source>
        <dbReference type="Proteomes" id="UP000789617"/>
    </source>
</evidence>
<feature type="domain" description="Type-F conjugative transfer system protein TraW N-terminal" evidence="2">
    <location>
        <begin position="5"/>
        <end position="33"/>
    </location>
</feature>
<dbReference type="InterPro" id="IPR014114">
    <property type="entry name" value="TraW"/>
</dbReference>
<feature type="chain" id="PRO_5040492252" description="Type-F conjugative transfer system protein TraW N-terminal domain-containing protein" evidence="1">
    <location>
        <begin position="21"/>
        <end position="208"/>
    </location>
</feature>
<accession>A0A9P0YDN1</accession>
<dbReference type="RefSeq" id="WP_117147642.1">
    <property type="nucleotide sequence ID" value="NZ_CP063918.1"/>
</dbReference>
<evidence type="ECO:0000259" key="2">
    <source>
        <dbReference type="Pfam" id="PF12477"/>
    </source>
</evidence>